<accession>A0A272EQB8</accession>
<name>A0A272EQB8_9RHOO</name>
<dbReference type="EMBL" id="MDUX01000044">
    <property type="protein sequence ID" value="KAF7598588.1"/>
    <property type="molecule type" value="Genomic_DNA"/>
</dbReference>
<reference evidence="2 3" key="2">
    <citation type="submission" date="2017-07" db="EMBL/GenBank/DDBJ databases">
        <title>Candidatus Dactylopiibacterium carminicum, a nitrogen-fixing symbiont of the cochineal insect Dactylopius coccus and Dactylopius opuntiae (Hemiptera: Coccoidea: Dactylopiidae).</title>
        <authorList>
            <person name="Vera A."/>
        </authorList>
    </citation>
    <scope>NUCLEOTIDE SEQUENCE [LARGE SCALE GENOMIC DNA]</scope>
    <source>
        <strain evidence="2 3">NFDCM</strain>
    </source>
</reference>
<dbReference type="Proteomes" id="UP000216107">
    <property type="component" value="Unassembled WGS sequence"/>
</dbReference>
<reference evidence="1 4" key="1">
    <citation type="submission" date="2016-08" db="EMBL/GenBank/DDBJ databases">
        <title>Candidatus Dactylopiibacterium carminicum genome sequence.</title>
        <authorList>
            <person name="Ramirez-Puebla S.T."/>
            <person name="Ormeno-Orrillo E."/>
            <person name="Vera-Ponce De Leon A."/>
            <person name="Luis L."/>
            <person name="Sanchez-Flores A."/>
            <person name="Monica R."/>
            <person name="Martinez-Romero E."/>
        </authorList>
    </citation>
    <scope>NUCLEOTIDE SEQUENCE [LARGE SCALE GENOMIC DNA]</scope>
    <source>
        <strain evidence="1">END1</strain>
    </source>
</reference>
<dbReference type="Proteomes" id="UP000623509">
    <property type="component" value="Unassembled WGS sequence"/>
</dbReference>
<evidence type="ECO:0000313" key="3">
    <source>
        <dbReference type="Proteomes" id="UP000216107"/>
    </source>
</evidence>
<gene>
    <name evidence="1" type="ORF">BGI27_12585</name>
    <name evidence="2" type="ORF">CGU29_12165</name>
</gene>
<organism evidence="2 3">
    <name type="scientific">Candidatus Dactylopiibacterium carminicum</name>
    <dbReference type="NCBI Taxonomy" id="857335"/>
    <lineage>
        <taxon>Bacteria</taxon>
        <taxon>Pseudomonadati</taxon>
        <taxon>Pseudomonadota</taxon>
        <taxon>Betaproteobacteria</taxon>
        <taxon>Rhodocyclales</taxon>
        <taxon>Rhodocyclaceae</taxon>
        <taxon>Candidatus Dactylopiibacterium</taxon>
    </lineage>
</organism>
<evidence type="ECO:0000313" key="1">
    <source>
        <dbReference type="EMBL" id="KAF7598588.1"/>
    </source>
</evidence>
<dbReference type="RefSeq" id="WP_095525224.1">
    <property type="nucleotide sequence ID" value="NZ_MDUX01000044.1"/>
</dbReference>
<keyword evidence="4" id="KW-1185">Reference proteome</keyword>
<protein>
    <submittedName>
        <fullName evidence="2">Uncharacterized protein</fullName>
    </submittedName>
</protein>
<dbReference type="AlphaFoldDB" id="A0A272EQB8"/>
<sequence length="143" mass="15873">MATRDTDVVDARAFDARIARSKIPVQSDIVKTAVRNEKGRLVVLEIWKGSFMGLPPEQLTRPGSALGVVVEEAAGFAAARSEPMHLIVSVPARDKARLTQWLNTGLRRGGNKVEVRWLTLKQGDLPFLRIEPLNPKEYSFGRP</sequence>
<comment type="caution">
    <text evidence="2">The sequence shown here is derived from an EMBL/GenBank/DDBJ whole genome shotgun (WGS) entry which is preliminary data.</text>
</comment>
<dbReference type="EMBL" id="NMRN01000042">
    <property type="protein sequence ID" value="PAS92278.1"/>
    <property type="molecule type" value="Genomic_DNA"/>
</dbReference>
<evidence type="ECO:0000313" key="2">
    <source>
        <dbReference type="EMBL" id="PAS92278.1"/>
    </source>
</evidence>
<evidence type="ECO:0000313" key="4">
    <source>
        <dbReference type="Proteomes" id="UP000623509"/>
    </source>
</evidence>
<proteinExistence type="predicted"/>